<dbReference type="SUPFAM" id="SSF54211">
    <property type="entry name" value="Ribosomal protein S5 domain 2-like"/>
    <property type="match status" value="2"/>
</dbReference>
<dbReference type="InterPro" id="IPR011334">
    <property type="entry name" value="UDP-acyl_GlcNac_deAcase_C"/>
</dbReference>
<proteinExistence type="inferred from homology"/>
<sequence length="282" mass="31136">MQQTLKNPLTVEGIGLHSGCKVKMTFLPAPANHGIVFCRTDLPGRPLIPALYTQVADTRNCTCLSDGKGAFVSTVEHLMAALLMVGVDNALIEVDNQELPIMDGSAKPFYDLLSAAELLSRELPRKRLRVLRKVSFADDKGNEVSLEPAADFSIRFEIEFPSRIVGHQVFDGKIDRDVFAAEIAPCRTFCEKYQVDYLQSIGLIKGGSLENAVVLDGETVLNPEGFRVADECVNHKVLDAIGDLYTSGYYIIGKLTANKTGHYHNNELLKKLFADRSNYELV</sequence>
<evidence type="ECO:0000256" key="9">
    <source>
        <dbReference type="ARBA" id="ARBA00022833"/>
    </source>
</evidence>
<dbReference type="InterPro" id="IPR004463">
    <property type="entry name" value="UDP-acyl_GlcNac_deAcase"/>
</dbReference>
<evidence type="ECO:0000313" key="13">
    <source>
        <dbReference type="EMBL" id="HIU54046.1"/>
    </source>
</evidence>
<organism evidence="13 14">
    <name type="scientific">Candidatus Scatocola faecipullorum</name>
    <dbReference type="NCBI Taxonomy" id="2840917"/>
    <lineage>
        <taxon>Bacteria</taxon>
        <taxon>Pseudomonadati</taxon>
        <taxon>Pseudomonadota</taxon>
        <taxon>Alphaproteobacteria</taxon>
        <taxon>Rhodospirillales</taxon>
        <taxon>Rhodospirillaceae</taxon>
        <taxon>Rhodospirillaceae incertae sedis</taxon>
        <taxon>Candidatus Scatocola</taxon>
    </lineage>
</organism>
<dbReference type="Pfam" id="PF03331">
    <property type="entry name" value="LpxC"/>
    <property type="match status" value="1"/>
</dbReference>
<evidence type="ECO:0000256" key="5">
    <source>
        <dbReference type="ARBA" id="ARBA00022516"/>
    </source>
</evidence>
<evidence type="ECO:0000256" key="11">
    <source>
        <dbReference type="ARBA" id="ARBA00024535"/>
    </source>
</evidence>
<dbReference type="InterPro" id="IPR020568">
    <property type="entry name" value="Ribosomal_Su5_D2-typ_SF"/>
</dbReference>
<dbReference type="AlphaFoldDB" id="A0A9D1M5H4"/>
<evidence type="ECO:0000313" key="14">
    <source>
        <dbReference type="Proteomes" id="UP000824107"/>
    </source>
</evidence>
<evidence type="ECO:0000256" key="4">
    <source>
        <dbReference type="ARBA" id="ARBA00012745"/>
    </source>
</evidence>
<feature type="binding site" evidence="12">
    <location>
        <position position="235"/>
    </location>
    <ligand>
        <name>Zn(2+)</name>
        <dbReference type="ChEBI" id="CHEBI:29105"/>
    </ligand>
</feature>
<dbReference type="NCBIfam" id="TIGR00325">
    <property type="entry name" value="lpxC"/>
    <property type="match status" value="1"/>
</dbReference>
<dbReference type="EMBL" id="DVNC01000055">
    <property type="protein sequence ID" value="HIU54046.1"/>
    <property type="molecule type" value="Genomic_DNA"/>
</dbReference>
<dbReference type="GO" id="GO:0009245">
    <property type="term" value="P:lipid A biosynthetic process"/>
    <property type="evidence" value="ECO:0007669"/>
    <property type="project" value="UniProtKB-UniRule"/>
</dbReference>
<dbReference type="HAMAP" id="MF_00388">
    <property type="entry name" value="LpxC"/>
    <property type="match status" value="1"/>
</dbReference>
<reference evidence="13" key="2">
    <citation type="journal article" date="2021" name="PeerJ">
        <title>Extensive microbial diversity within the chicken gut microbiome revealed by metagenomics and culture.</title>
        <authorList>
            <person name="Gilroy R."/>
            <person name="Ravi A."/>
            <person name="Getino M."/>
            <person name="Pursley I."/>
            <person name="Horton D.L."/>
            <person name="Alikhan N.F."/>
            <person name="Baker D."/>
            <person name="Gharbi K."/>
            <person name="Hall N."/>
            <person name="Watson M."/>
            <person name="Adriaenssens E.M."/>
            <person name="Foster-Nyarko E."/>
            <person name="Jarju S."/>
            <person name="Secka A."/>
            <person name="Antonio M."/>
            <person name="Oren A."/>
            <person name="Chaudhuri R.R."/>
            <person name="La Ragione R."/>
            <person name="Hildebrand F."/>
            <person name="Pallen M.J."/>
        </authorList>
    </citation>
    <scope>NUCLEOTIDE SEQUENCE</scope>
    <source>
        <strain evidence="13">ChiW3-316</strain>
    </source>
</reference>
<accession>A0A9D1M5H4</accession>
<evidence type="ECO:0000256" key="12">
    <source>
        <dbReference type="HAMAP-Rule" id="MF_00388"/>
    </source>
</evidence>
<keyword evidence="7 12" id="KW-0479">Metal-binding</keyword>
<feature type="active site" description="Proton donor" evidence="12">
    <location>
        <position position="262"/>
    </location>
</feature>
<reference evidence="13" key="1">
    <citation type="submission" date="2020-10" db="EMBL/GenBank/DDBJ databases">
        <authorList>
            <person name="Gilroy R."/>
        </authorList>
    </citation>
    <scope>NUCLEOTIDE SEQUENCE</scope>
    <source>
        <strain evidence="13">ChiW3-316</strain>
    </source>
</reference>
<keyword evidence="9 12" id="KW-0862">Zinc</keyword>
<evidence type="ECO:0000256" key="8">
    <source>
        <dbReference type="ARBA" id="ARBA00022801"/>
    </source>
</evidence>
<evidence type="ECO:0000256" key="6">
    <source>
        <dbReference type="ARBA" id="ARBA00022556"/>
    </source>
</evidence>
<dbReference type="Gene3D" id="3.30.230.20">
    <property type="entry name" value="lpxc deacetylase, domain 1"/>
    <property type="match status" value="1"/>
</dbReference>
<evidence type="ECO:0000256" key="2">
    <source>
        <dbReference type="ARBA" id="ARBA00002923"/>
    </source>
</evidence>
<evidence type="ECO:0000256" key="7">
    <source>
        <dbReference type="ARBA" id="ARBA00022723"/>
    </source>
</evidence>
<comment type="catalytic activity">
    <reaction evidence="11 12">
        <text>a UDP-3-O-[(3R)-3-hydroxyacyl]-N-acetyl-alpha-D-glucosamine + H2O = a UDP-3-O-[(3R)-3-hydroxyacyl]-alpha-D-glucosamine + acetate</text>
        <dbReference type="Rhea" id="RHEA:67816"/>
        <dbReference type="ChEBI" id="CHEBI:15377"/>
        <dbReference type="ChEBI" id="CHEBI:30089"/>
        <dbReference type="ChEBI" id="CHEBI:137740"/>
        <dbReference type="ChEBI" id="CHEBI:173225"/>
        <dbReference type="EC" id="3.5.1.108"/>
    </reaction>
</comment>
<evidence type="ECO:0000256" key="10">
    <source>
        <dbReference type="ARBA" id="ARBA00023098"/>
    </source>
</evidence>
<comment type="caution">
    <text evidence="13">The sequence shown here is derived from an EMBL/GenBank/DDBJ whole genome shotgun (WGS) entry which is preliminary data.</text>
</comment>
<evidence type="ECO:0000256" key="1">
    <source>
        <dbReference type="ARBA" id="ARBA00001947"/>
    </source>
</evidence>
<keyword evidence="10 12" id="KW-0443">Lipid metabolism</keyword>
<dbReference type="PANTHER" id="PTHR33694">
    <property type="entry name" value="UDP-3-O-ACYL-N-ACETYLGLUCOSAMINE DEACETYLASE 1, MITOCHONDRIAL-RELATED"/>
    <property type="match status" value="1"/>
</dbReference>
<gene>
    <name evidence="12 13" type="primary">lpxC</name>
    <name evidence="13" type="ORF">IAD20_08220</name>
</gene>
<evidence type="ECO:0000256" key="3">
    <source>
        <dbReference type="ARBA" id="ARBA00005002"/>
    </source>
</evidence>
<keyword evidence="8 12" id="KW-0378">Hydrolase</keyword>
<keyword evidence="6 12" id="KW-0441">Lipid A biosynthesis</keyword>
<keyword evidence="5 12" id="KW-0444">Lipid biosynthesis</keyword>
<comment type="similarity">
    <text evidence="12">Belongs to the LpxC family.</text>
</comment>
<feature type="binding site" evidence="12">
    <location>
        <position position="77"/>
    </location>
    <ligand>
        <name>Zn(2+)</name>
        <dbReference type="ChEBI" id="CHEBI:29105"/>
    </ligand>
</feature>
<dbReference type="GO" id="GO:0103117">
    <property type="term" value="F:UDP-3-O-acyl-N-acetylglucosamine deacetylase activity"/>
    <property type="evidence" value="ECO:0007669"/>
    <property type="project" value="UniProtKB-UniRule"/>
</dbReference>
<dbReference type="GO" id="GO:0046872">
    <property type="term" value="F:metal ion binding"/>
    <property type="evidence" value="ECO:0007669"/>
    <property type="project" value="UniProtKB-KW"/>
</dbReference>
<comment type="function">
    <text evidence="2 12">Catalyzes the hydrolysis of UDP-3-O-myristoyl-N-acetylglucosamine to form UDP-3-O-myristoylglucosamine and acetate, the committed step in lipid A biosynthesis.</text>
</comment>
<feature type="binding site" evidence="12">
    <location>
        <position position="239"/>
    </location>
    <ligand>
        <name>Zn(2+)</name>
        <dbReference type="ChEBI" id="CHEBI:29105"/>
    </ligand>
</feature>
<dbReference type="GO" id="GO:0016020">
    <property type="term" value="C:membrane"/>
    <property type="evidence" value="ECO:0007669"/>
    <property type="project" value="GOC"/>
</dbReference>
<dbReference type="Proteomes" id="UP000824107">
    <property type="component" value="Unassembled WGS sequence"/>
</dbReference>
<name>A0A9D1M5H4_9PROT</name>
<dbReference type="InterPro" id="IPR015870">
    <property type="entry name" value="UDP-acyl_N-AcGlcN_deAcase_N"/>
</dbReference>
<comment type="pathway">
    <text evidence="3 12">Glycolipid biosynthesis; lipid IV(A) biosynthesis; lipid IV(A) from (3R)-3-hydroxytetradecanoyl-[acyl-carrier-protein] and UDP-N-acetyl-alpha-D-glucosamine: step 2/6.</text>
</comment>
<dbReference type="Gene3D" id="3.30.1700.10">
    <property type="entry name" value="lpxc deacetylase, domain 2"/>
    <property type="match status" value="1"/>
</dbReference>
<dbReference type="EC" id="3.5.1.108" evidence="4 12"/>
<comment type="cofactor">
    <cofactor evidence="1 12">
        <name>Zn(2+)</name>
        <dbReference type="ChEBI" id="CHEBI:29105"/>
    </cofactor>
</comment>
<dbReference type="PANTHER" id="PTHR33694:SF1">
    <property type="entry name" value="UDP-3-O-ACYL-N-ACETYLGLUCOSAMINE DEACETYLASE 1, MITOCHONDRIAL-RELATED"/>
    <property type="match status" value="1"/>
</dbReference>
<protein>
    <recommendedName>
        <fullName evidence="4 12">UDP-3-O-acyl-N-acetylglucosamine deacetylase</fullName>
        <shortName evidence="12">UDP-3-O-acyl-GlcNAc deacetylase</shortName>
        <ecNumber evidence="4 12">3.5.1.108</ecNumber>
    </recommendedName>
    <alternativeName>
        <fullName evidence="12">UDP-3-O-[R-3-hydroxymyristoyl]-N-acetylglucosamine deacetylase</fullName>
    </alternativeName>
</protein>